<dbReference type="Proteomes" id="UP000016481">
    <property type="component" value="Unassembled WGS sequence"/>
</dbReference>
<reference evidence="2 3" key="1">
    <citation type="submission" date="2013-08" db="EMBL/GenBank/DDBJ databases">
        <authorList>
            <person name="Weinstock G."/>
            <person name="Sodergren E."/>
            <person name="Wylie T."/>
            <person name="Fulton L."/>
            <person name="Fulton R."/>
            <person name="Fronick C."/>
            <person name="O'Laughlin M."/>
            <person name="Godfrey J."/>
            <person name="Miner T."/>
            <person name="Herter B."/>
            <person name="Appelbaum E."/>
            <person name="Cordes M."/>
            <person name="Lek S."/>
            <person name="Wollam A."/>
            <person name="Pepin K.H."/>
            <person name="Palsikar V.B."/>
            <person name="Mitreva M."/>
            <person name="Wilson R.K."/>
        </authorList>
    </citation>
    <scope>NUCLEOTIDE SEQUENCE [LARGE SCALE GENOMIC DNA]</scope>
    <source>
        <strain evidence="2 3">F0530</strain>
    </source>
</reference>
<evidence type="ECO:0000256" key="1">
    <source>
        <dbReference type="SAM" id="MobiDB-lite"/>
    </source>
</evidence>
<sequence length="45" mass="4405">MATSLALPVLALAGATGLNRLTSHSRPQPVKPGKPAVSAKPAATG</sequence>
<proteinExistence type="predicted"/>
<dbReference type="HOGENOM" id="CLU_3194955_0_0_11"/>
<dbReference type="AlphaFoldDB" id="U1PX04"/>
<evidence type="ECO:0000313" key="2">
    <source>
        <dbReference type="EMBL" id="ERH14634.1"/>
    </source>
</evidence>
<accession>U1PX04</accession>
<feature type="region of interest" description="Disordered" evidence="1">
    <location>
        <begin position="20"/>
        <end position="45"/>
    </location>
</feature>
<gene>
    <name evidence="2" type="ORF">HMPREF1978_01545</name>
</gene>
<name>U1PX04_9ACTO</name>
<comment type="caution">
    <text evidence="2">The sequence shown here is derived from an EMBL/GenBank/DDBJ whole genome shotgun (WGS) entry which is preliminary data.</text>
</comment>
<evidence type="ECO:0000313" key="3">
    <source>
        <dbReference type="Proteomes" id="UP000016481"/>
    </source>
</evidence>
<protein>
    <submittedName>
        <fullName evidence="2">Uncharacterized protein</fullName>
    </submittedName>
</protein>
<dbReference type="EMBL" id="AWSC01000063">
    <property type="protein sequence ID" value="ERH14634.1"/>
    <property type="molecule type" value="Genomic_DNA"/>
</dbReference>
<organism evidence="2 3">
    <name type="scientific">Actinomyces graevenitzii F0530</name>
    <dbReference type="NCBI Taxonomy" id="1321817"/>
    <lineage>
        <taxon>Bacteria</taxon>
        <taxon>Bacillati</taxon>
        <taxon>Actinomycetota</taxon>
        <taxon>Actinomycetes</taxon>
        <taxon>Actinomycetales</taxon>
        <taxon>Actinomycetaceae</taxon>
        <taxon>Actinomyces</taxon>
    </lineage>
</organism>